<dbReference type="Pfam" id="PF13895">
    <property type="entry name" value="Ig_2"/>
    <property type="match status" value="1"/>
</dbReference>
<evidence type="ECO:0000256" key="3">
    <source>
        <dbReference type="ARBA" id="ARBA00023180"/>
    </source>
</evidence>
<keyword evidence="3" id="KW-0325">Glycoprotein</keyword>
<dbReference type="InterPro" id="IPR013098">
    <property type="entry name" value="Ig_I-set"/>
</dbReference>
<dbReference type="InterPro" id="IPR013783">
    <property type="entry name" value="Ig-like_fold"/>
</dbReference>
<evidence type="ECO:0000313" key="6">
    <source>
        <dbReference type="EMBL" id="KAF1382052.1"/>
    </source>
</evidence>
<dbReference type="InterPro" id="IPR003599">
    <property type="entry name" value="Ig_sub"/>
</dbReference>
<evidence type="ECO:0000256" key="2">
    <source>
        <dbReference type="ARBA" id="ARBA00023157"/>
    </source>
</evidence>
<accession>A0A6A5F3W2</accession>
<dbReference type="Pfam" id="PF07679">
    <property type="entry name" value="I-set"/>
    <property type="match status" value="1"/>
</dbReference>
<evidence type="ECO:0000256" key="4">
    <source>
        <dbReference type="ARBA" id="ARBA00023319"/>
    </source>
</evidence>
<evidence type="ECO:0000256" key="1">
    <source>
        <dbReference type="ARBA" id="ARBA00022729"/>
    </source>
</evidence>
<protein>
    <recommendedName>
        <fullName evidence="5">Ig-like domain-containing protein</fullName>
    </recommendedName>
</protein>
<dbReference type="PANTHER" id="PTHR44337">
    <property type="entry name" value="CARCINOEMBRYONIC ANTIGEN-RELATED CELL ADHESION MOLECULE 8"/>
    <property type="match status" value="1"/>
</dbReference>
<dbReference type="Gene3D" id="2.60.40.10">
    <property type="entry name" value="Immunoglobulins"/>
    <property type="match status" value="3"/>
</dbReference>
<keyword evidence="2" id="KW-1015">Disulfide bond</keyword>
<dbReference type="PANTHER" id="PTHR44337:SF20">
    <property type="entry name" value="CARCINOEMBRYONIC ANTIGEN-RELATED CELL ADHESION MOLECULE 5-RELATED"/>
    <property type="match status" value="1"/>
</dbReference>
<feature type="domain" description="Ig-like" evidence="5">
    <location>
        <begin position="264"/>
        <end position="350"/>
    </location>
</feature>
<dbReference type="InterPro" id="IPR052598">
    <property type="entry name" value="IgSF_CEA-related"/>
</dbReference>
<comment type="caution">
    <text evidence="6">The sequence shown here is derived from an EMBL/GenBank/DDBJ whole genome shotgun (WGS) entry which is preliminary data.</text>
</comment>
<dbReference type="AlphaFoldDB" id="A0A6A5F3W2"/>
<dbReference type="SMART" id="SM00409">
    <property type="entry name" value="IG"/>
    <property type="match status" value="3"/>
</dbReference>
<dbReference type="InterPro" id="IPR036179">
    <property type="entry name" value="Ig-like_dom_sf"/>
</dbReference>
<keyword evidence="1" id="KW-0732">Signal</keyword>
<reference evidence="6 7" key="1">
    <citation type="submission" date="2019-06" db="EMBL/GenBank/DDBJ databases">
        <title>A chromosome-scale genome assembly of the European perch, Perca fluviatilis.</title>
        <authorList>
            <person name="Roques C."/>
            <person name="Zahm M."/>
            <person name="Cabau C."/>
            <person name="Klopp C."/>
            <person name="Bouchez O."/>
            <person name="Donnadieu C."/>
            <person name="Kuhl H."/>
            <person name="Gislard M."/>
            <person name="Guendouz S."/>
            <person name="Journot L."/>
            <person name="Haffray P."/>
            <person name="Bestin A."/>
            <person name="Morvezen R."/>
            <person name="Feron R."/>
            <person name="Wen M."/>
            <person name="Jouanno E."/>
            <person name="Herpin A."/>
            <person name="Schartl M."/>
            <person name="Postlethwait J."/>
            <person name="Schaerlinger B."/>
            <person name="Chardard D."/>
            <person name="Lecocq T."/>
            <person name="Poncet C."/>
            <person name="Jaffrelo L."/>
            <person name="Lampietro C."/>
            <person name="Guiguen Y."/>
        </authorList>
    </citation>
    <scope>NUCLEOTIDE SEQUENCE [LARGE SCALE GENOMIC DNA]</scope>
    <source>
        <tissue evidence="6">Blood</tissue>
    </source>
</reference>
<dbReference type="InterPro" id="IPR003598">
    <property type="entry name" value="Ig_sub2"/>
</dbReference>
<name>A0A6A5F3W2_PERFL</name>
<keyword evidence="7" id="KW-1185">Reference proteome</keyword>
<feature type="domain" description="Ig-like" evidence="5">
    <location>
        <begin position="167"/>
        <end position="259"/>
    </location>
</feature>
<organism evidence="6 7">
    <name type="scientific">Perca fluviatilis</name>
    <name type="common">European perch</name>
    <dbReference type="NCBI Taxonomy" id="8168"/>
    <lineage>
        <taxon>Eukaryota</taxon>
        <taxon>Metazoa</taxon>
        <taxon>Chordata</taxon>
        <taxon>Craniata</taxon>
        <taxon>Vertebrata</taxon>
        <taxon>Euteleostomi</taxon>
        <taxon>Actinopterygii</taxon>
        <taxon>Neopterygii</taxon>
        <taxon>Teleostei</taxon>
        <taxon>Neoteleostei</taxon>
        <taxon>Acanthomorphata</taxon>
        <taxon>Eupercaria</taxon>
        <taxon>Perciformes</taxon>
        <taxon>Percoidei</taxon>
        <taxon>Percidae</taxon>
        <taxon>Percinae</taxon>
        <taxon>Perca</taxon>
    </lineage>
</organism>
<dbReference type="SUPFAM" id="SSF48726">
    <property type="entry name" value="Immunoglobulin"/>
    <property type="match status" value="3"/>
</dbReference>
<evidence type="ECO:0000259" key="5">
    <source>
        <dbReference type="PROSITE" id="PS50835"/>
    </source>
</evidence>
<evidence type="ECO:0000313" key="7">
    <source>
        <dbReference type="Proteomes" id="UP000465112"/>
    </source>
</evidence>
<dbReference type="PROSITE" id="PS50835">
    <property type="entry name" value="IG_LIKE"/>
    <property type="match status" value="2"/>
</dbReference>
<sequence length="356" mass="37586">MGSVCVSTLSGCVPVKVAGTAAFASLSLLLERLEPSGMDLFDVKTLLLLLSFIGCCAGQTQSILPVGPVDATLGTNVTLQTTLVGKVDYLVIVWNFNAVNVVNVATLTAGGLRVGAQYTGRAAINNTNGFLYLGPVTAADSGHYSISLTTPDGTTSTGETQLRVLEPVSGVTITSNIPEAIESNSTVVLNCSAKGSFLKFTWLNGSRPIVDGNRFALKQMGQSSTLTITEVLRTDLVGPIYCTAANQLQSQTSAPFNLTVYYGPEAVTITASNLNLFIASNINFTLSCSATSSPPATFTWYHNHHMMENVGPFLTLEVIKKHRFGSEMGEYKCKANNAKTGHVVPSPGISFAVIGE</sequence>
<proteinExistence type="predicted"/>
<gene>
    <name evidence="6" type="ORF">PFLUV_G00160410</name>
</gene>
<keyword evidence="4" id="KW-0393">Immunoglobulin domain</keyword>
<dbReference type="EMBL" id="VHII01000013">
    <property type="protein sequence ID" value="KAF1382052.1"/>
    <property type="molecule type" value="Genomic_DNA"/>
</dbReference>
<dbReference type="SMART" id="SM00408">
    <property type="entry name" value="IGc2"/>
    <property type="match status" value="1"/>
</dbReference>
<dbReference type="InterPro" id="IPR007110">
    <property type="entry name" value="Ig-like_dom"/>
</dbReference>
<dbReference type="Proteomes" id="UP000465112">
    <property type="component" value="Chromosome 13"/>
</dbReference>